<dbReference type="GO" id="GO:0005886">
    <property type="term" value="C:plasma membrane"/>
    <property type="evidence" value="ECO:0007669"/>
    <property type="project" value="UniProtKB-SubCell"/>
</dbReference>
<evidence type="ECO:0000313" key="5">
    <source>
        <dbReference type="Proteomes" id="UP000032568"/>
    </source>
</evidence>
<feature type="transmembrane region" description="Helical" evidence="2">
    <location>
        <begin position="49"/>
        <end position="70"/>
    </location>
</feature>
<dbReference type="EC" id="3.1.3.27" evidence="1"/>
<dbReference type="CDD" id="cd06971">
    <property type="entry name" value="PgpA"/>
    <property type="match status" value="1"/>
</dbReference>
<dbReference type="InterPro" id="IPR026037">
    <property type="entry name" value="PgpA"/>
</dbReference>
<name>A0AAE9YSZ9_9GAMM</name>
<keyword evidence="1" id="KW-0595">Phospholipid degradation</keyword>
<keyword evidence="5" id="KW-1185">Reference proteome</keyword>
<keyword evidence="1" id="KW-0479">Metal-binding</keyword>
<accession>A0AAE9YSZ9</accession>
<dbReference type="PANTHER" id="PTHR36305:SF1">
    <property type="entry name" value="PHOSPHATIDYLGLYCEROPHOSPHATASE A"/>
    <property type="match status" value="1"/>
</dbReference>
<reference evidence="4 5" key="1">
    <citation type="journal article" date="2015" name="Genome Announc.">
        <title>Draft Genome Sequences of Marine Isolates of Thalassomonas viridans and Thalassomonas actiniarum.</title>
        <authorList>
            <person name="Olonade I."/>
            <person name="van Zyl L.J."/>
            <person name="Trindade M."/>
        </authorList>
    </citation>
    <scope>NUCLEOTIDE SEQUENCE [LARGE SCALE GENOMIC DNA]</scope>
    <source>
        <strain evidence="4 5">A5K-106</strain>
    </source>
</reference>
<comment type="function">
    <text evidence="1">Lipid phosphatase which dephosphorylates phosphatidylglycerophosphate (PGP) to phosphatidylglycerol (PG).</text>
</comment>
<keyword evidence="1" id="KW-0460">Magnesium</keyword>
<keyword evidence="1" id="KW-0442">Lipid degradation</keyword>
<reference evidence="4 5" key="2">
    <citation type="journal article" date="2022" name="Mar. Drugs">
        <title>Bioassay-Guided Fractionation Leads to the Detection of Cholic Acid Generated by the Rare Thalassomonas sp.</title>
        <authorList>
            <person name="Pheiffer F."/>
            <person name="Schneider Y.K."/>
            <person name="Hansen E.H."/>
            <person name="Andersen J.H."/>
            <person name="Isaksson J."/>
            <person name="Busche T."/>
            <person name="R C."/>
            <person name="Kalinowski J."/>
            <person name="Zyl L.V."/>
            <person name="Trindade M."/>
        </authorList>
    </citation>
    <scope>NUCLEOTIDE SEQUENCE [LARGE SCALE GENOMIC DNA]</scope>
    <source>
        <strain evidence="4 5">A5K-106</strain>
    </source>
</reference>
<dbReference type="PIRSF" id="PIRSF006162">
    <property type="entry name" value="PgpA"/>
    <property type="match status" value="1"/>
</dbReference>
<feature type="transmembrane region" description="Helical" evidence="2">
    <location>
        <begin position="91"/>
        <end position="115"/>
    </location>
</feature>
<feature type="domain" description="YutG/PgpA" evidence="3">
    <location>
        <begin position="19"/>
        <end position="157"/>
    </location>
</feature>
<dbReference type="InterPro" id="IPR007686">
    <property type="entry name" value="YutG/PgpA"/>
</dbReference>
<sequence length="158" mass="16924">MAADNSMAKFTLADPVQFLALGFGSGLAPKAPGTFGTLAAIPVYLLMAWYLPVAAYAVLTLAMALAGIYICQKAADAAGVHDHPAIVWDEIVGFLITMFMVPLSWQAVVTGFVLFRLFDIFKPWPISIADKKVHGGFGIMLDDVLAGAFALIVMQLLF</sequence>
<comment type="subcellular location">
    <subcellularLocation>
        <location evidence="1">Cell inner membrane</location>
        <topology evidence="1">Multi-pass membrane protein</topology>
    </subcellularLocation>
</comment>
<keyword evidence="1" id="KW-1003">Cell membrane</keyword>
<comment type="pathway">
    <text evidence="1">Phospholipid metabolism; phosphatidylglycerol biosynthesis; phosphatidylglycerol from CDP-diacylglycerol: step 2/2.</text>
</comment>
<keyword evidence="1 2" id="KW-0472">Membrane</keyword>
<comment type="catalytic activity">
    <reaction evidence="1">
        <text>a 1,2-diacyl-sn-glycero-3-phospho-(1'-sn-glycero-3'-phosphate) + H2O = a 1,2-diacyl-sn-glycero-3-phospho-(1'-sn-glycerol) + phosphate</text>
        <dbReference type="Rhea" id="RHEA:33751"/>
        <dbReference type="ChEBI" id="CHEBI:15377"/>
        <dbReference type="ChEBI" id="CHEBI:43474"/>
        <dbReference type="ChEBI" id="CHEBI:60110"/>
        <dbReference type="ChEBI" id="CHEBI:64716"/>
        <dbReference type="EC" id="3.1.3.27"/>
    </reaction>
</comment>
<gene>
    <name evidence="4" type="ORF">SG35_007890</name>
</gene>
<proteinExistence type="predicted"/>
<dbReference type="Pfam" id="PF04608">
    <property type="entry name" value="PgpA"/>
    <property type="match status" value="1"/>
</dbReference>
<evidence type="ECO:0000313" key="4">
    <source>
        <dbReference type="EMBL" id="WDE00546.1"/>
    </source>
</evidence>
<keyword evidence="1" id="KW-0443">Lipid metabolism</keyword>
<keyword evidence="1" id="KW-0997">Cell inner membrane</keyword>
<dbReference type="KEGG" id="tact:SG35_007890"/>
<keyword evidence="1" id="KW-1208">Phospholipid metabolism</keyword>
<dbReference type="GO" id="GO:0046872">
    <property type="term" value="F:metal ion binding"/>
    <property type="evidence" value="ECO:0007669"/>
    <property type="project" value="UniProtKB-KW"/>
</dbReference>
<dbReference type="GO" id="GO:0009395">
    <property type="term" value="P:phospholipid catabolic process"/>
    <property type="evidence" value="ECO:0007669"/>
    <property type="project" value="UniProtKB-KW"/>
</dbReference>
<evidence type="ECO:0000259" key="3">
    <source>
        <dbReference type="Pfam" id="PF04608"/>
    </source>
</evidence>
<dbReference type="InterPro" id="IPR036681">
    <property type="entry name" value="PgpA-like_sf"/>
</dbReference>
<dbReference type="EMBL" id="CP059735">
    <property type="protein sequence ID" value="WDE00546.1"/>
    <property type="molecule type" value="Genomic_DNA"/>
</dbReference>
<dbReference type="Proteomes" id="UP000032568">
    <property type="component" value="Chromosome"/>
</dbReference>
<keyword evidence="2" id="KW-1133">Transmembrane helix</keyword>
<evidence type="ECO:0000256" key="2">
    <source>
        <dbReference type="SAM" id="Phobius"/>
    </source>
</evidence>
<comment type="cofactor">
    <cofactor evidence="1">
        <name>Mg(2+)</name>
        <dbReference type="ChEBI" id="CHEBI:18420"/>
    </cofactor>
</comment>
<dbReference type="AlphaFoldDB" id="A0AAE9YSZ9"/>
<organism evidence="4 5">
    <name type="scientific">Thalassomonas actiniarum</name>
    <dbReference type="NCBI Taxonomy" id="485447"/>
    <lineage>
        <taxon>Bacteria</taxon>
        <taxon>Pseudomonadati</taxon>
        <taxon>Pseudomonadota</taxon>
        <taxon>Gammaproteobacteria</taxon>
        <taxon>Alteromonadales</taxon>
        <taxon>Colwelliaceae</taxon>
        <taxon>Thalassomonas</taxon>
    </lineage>
</organism>
<keyword evidence="1 2" id="KW-0812">Transmembrane</keyword>
<dbReference type="SUPFAM" id="SSF101307">
    <property type="entry name" value="YutG-like"/>
    <property type="match status" value="1"/>
</dbReference>
<dbReference type="PANTHER" id="PTHR36305">
    <property type="entry name" value="PHOSPHATIDYLGLYCEROPHOSPHATASE A"/>
    <property type="match status" value="1"/>
</dbReference>
<evidence type="ECO:0000256" key="1">
    <source>
        <dbReference type="PIRNR" id="PIRNR006162"/>
    </source>
</evidence>
<protein>
    <recommendedName>
        <fullName evidence="1">Phosphatidylglycerophosphatase A</fullName>
        <ecNumber evidence="1">3.1.3.27</ecNumber>
    </recommendedName>
    <alternativeName>
        <fullName evidence="1">Phosphatidylglycerolphosphate phosphatase A</fullName>
    </alternativeName>
</protein>
<keyword evidence="1" id="KW-0378">Hydrolase</keyword>
<dbReference type="GO" id="GO:0008962">
    <property type="term" value="F:phosphatidylglycerophosphatase activity"/>
    <property type="evidence" value="ECO:0007669"/>
    <property type="project" value="UniProtKB-EC"/>
</dbReference>
<feature type="transmembrane region" description="Helical" evidence="2">
    <location>
        <begin position="135"/>
        <end position="157"/>
    </location>
</feature>